<dbReference type="SUPFAM" id="SSF51735">
    <property type="entry name" value="NAD(P)-binding Rossmann-fold domains"/>
    <property type="match status" value="1"/>
</dbReference>
<dbReference type="GO" id="GO:0016020">
    <property type="term" value="C:membrane"/>
    <property type="evidence" value="ECO:0007669"/>
    <property type="project" value="TreeGrafter"/>
</dbReference>
<accession>A0A2M9ZSA9</accession>
<dbReference type="PANTHER" id="PTHR44196">
    <property type="entry name" value="DEHYDROGENASE/REDUCTASE SDR FAMILY MEMBER 7B"/>
    <property type="match status" value="1"/>
</dbReference>
<dbReference type="PANTHER" id="PTHR44196:SF1">
    <property type="entry name" value="DEHYDROGENASE_REDUCTASE SDR FAMILY MEMBER 7B"/>
    <property type="match status" value="1"/>
</dbReference>
<dbReference type="PRINTS" id="PR00080">
    <property type="entry name" value="SDRFAMILY"/>
</dbReference>
<dbReference type="InterPro" id="IPR036291">
    <property type="entry name" value="NAD(P)-bd_dom_sf"/>
</dbReference>
<proteinExistence type="inferred from homology"/>
<keyword evidence="2" id="KW-0560">Oxidoreductase</keyword>
<dbReference type="Proteomes" id="UP000231990">
    <property type="component" value="Unassembled WGS sequence"/>
</dbReference>
<reference evidence="6 7" key="1">
    <citation type="submission" date="2017-07" db="EMBL/GenBank/DDBJ databases">
        <title>Leptospira spp. isolated from tropical soils.</title>
        <authorList>
            <person name="Thibeaux R."/>
            <person name="Iraola G."/>
            <person name="Ferres I."/>
            <person name="Bierque E."/>
            <person name="Girault D."/>
            <person name="Soupe-Gilbert M.-E."/>
            <person name="Picardeau M."/>
            <person name="Goarant C."/>
        </authorList>
    </citation>
    <scope>NUCLEOTIDE SEQUENCE [LARGE SCALE GENOMIC DNA]</scope>
    <source>
        <strain evidence="5 7">FH1-B-B1</strain>
        <strain evidence="4 6">FH1-B-C1</strain>
    </source>
</reference>
<dbReference type="InterPro" id="IPR002347">
    <property type="entry name" value="SDR_fam"/>
</dbReference>
<comment type="similarity">
    <text evidence="1 3">Belongs to the short-chain dehydrogenases/reductases (SDR) family.</text>
</comment>
<dbReference type="AlphaFoldDB" id="A0A2M9ZSA9"/>
<evidence type="ECO:0000313" key="7">
    <source>
        <dbReference type="Proteomes" id="UP000231990"/>
    </source>
</evidence>
<evidence type="ECO:0000256" key="2">
    <source>
        <dbReference type="ARBA" id="ARBA00023002"/>
    </source>
</evidence>
<evidence type="ECO:0000313" key="5">
    <source>
        <dbReference type="EMBL" id="PJZ74956.1"/>
    </source>
</evidence>
<dbReference type="PRINTS" id="PR00081">
    <property type="entry name" value="GDHRDH"/>
</dbReference>
<dbReference type="RefSeq" id="WP_100712402.1">
    <property type="nucleotide sequence ID" value="NZ_NPDY01000001.1"/>
</dbReference>
<dbReference type="OrthoDB" id="9808814at2"/>
<dbReference type="EMBL" id="NPDY01000001">
    <property type="protein sequence ID" value="PJZ71422.1"/>
    <property type="molecule type" value="Genomic_DNA"/>
</dbReference>
<protein>
    <recommendedName>
        <fullName evidence="8">Short-chain dehydrogenase</fullName>
    </recommendedName>
</protein>
<evidence type="ECO:0000256" key="3">
    <source>
        <dbReference type="RuleBase" id="RU000363"/>
    </source>
</evidence>
<keyword evidence="6" id="KW-1185">Reference proteome</keyword>
<name>A0A2M9ZSA9_9LEPT</name>
<dbReference type="Gene3D" id="3.40.50.720">
    <property type="entry name" value="NAD(P)-binding Rossmann-like Domain"/>
    <property type="match status" value="1"/>
</dbReference>
<evidence type="ECO:0000313" key="6">
    <source>
        <dbReference type="Proteomes" id="UP000231962"/>
    </source>
</evidence>
<dbReference type="PIRSF" id="PIRSF000126">
    <property type="entry name" value="11-beta-HSD1"/>
    <property type="match status" value="1"/>
</dbReference>
<sequence length="268" mass="29775">MKEIKGKTALVTGASEGIGKAIAYRLAKEGCKVILLARSKEKLQAAVNEIKSEGYQAELLVCDLTNIEKAVSTVSDFIIKNPIDILVNNAGTGTFKPMDLSSLEEVLISTKVPLAASIAMIHTILPSMIKRGSGHILNLTSPAGYIPFAYMTPYVASRHAIVGLSLSLREELLKKGIEVSLICPGQVDTGYFQRNDADVRYFPRIEQIIPTLTVERVADKAIAAIRKNKREVIFPWILWFMLRFYQTLPRFTHLFLKSLGLMSPRRKV</sequence>
<dbReference type="EMBL" id="NPDZ01000001">
    <property type="protein sequence ID" value="PJZ74956.1"/>
    <property type="molecule type" value="Genomic_DNA"/>
</dbReference>
<dbReference type="Pfam" id="PF00106">
    <property type="entry name" value="adh_short"/>
    <property type="match status" value="1"/>
</dbReference>
<organism evidence="5 7">
    <name type="scientific">Leptospira perolatii</name>
    <dbReference type="NCBI Taxonomy" id="2023191"/>
    <lineage>
        <taxon>Bacteria</taxon>
        <taxon>Pseudomonadati</taxon>
        <taxon>Spirochaetota</taxon>
        <taxon>Spirochaetia</taxon>
        <taxon>Leptospirales</taxon>
        <taxon>Leptospiraceae</taxon>
        <taxon>Leptospira</taxon>
    </lineage>
</organism>
<evidence type="ECO:0000256" key="1">
    <source>
        <dbReference type="ARBA" id="ARBA00006484"/>
    </source>
</evidence>
<evidence type="ECO:0008006" key="8">
    <source>
        <dbReference type="Google" id="ProtNLM"/>
    </source>
</evidence>
<comment type="caution">
    <text evidence="5">The sequence shown here is derived from an EMBL/GenBank/DDBJ whole genome shotgun (WGS) entry which is preliminary data.</text>
</comment>
<gene>
    <name evidence="4" type="ORF">CH360_02675</name>
    <name evidence="5" type="ORF">CH373_02675</name>
</gene>
<evidence type="ECO:0000313" key="4">
    <source>
        <dbReference type="EMBL" id="PJZ71422.1"/>
    </source>
</evidence>
<dbReference type="GO" id="GO:0016491">
    <property type="term" value="F:oxidoreductase activity"/>
    <property type="evidence" value="ECO:0007669"/>
    <property type="project" value="UniProtKB-KW"/>
</dbReference>
<dbReference type="Proteomes" id="UP000231962">
    <property type="component" value="Unassembled WGS sequence"/>
</dbReference>